<keyword evidence="2" id="KW-1185">Reference proteome</keyword>
<dbReference type="Proteomes" id="UP001152320">
    <property type="component" value="Chromosome 8"/>
</dbReference>
<sequence length="55" mass="6420">MMDDNNLYTQCRNGVRQFITSVQCQWLGITSQQRLDSMKCYDISLITVVELPFIC</sequence>
<dbReference type="EMBL" id="JAIZAY010000008">
    <property type="protein sequence ID" value="KAJ8037574.1"/>
    <property type="molecule type" value="Genomic_DNA"/>
</dbReference>
<protein>
    <submittedName>
        <fullName evidence="1">Uncharacterized protein</fullName>
    </submittedName>
</protein>
<evidence type="ECO:0000313" key="1">
    <source>
        <dbReference type="EMBL" id="KAJ8037574.1"/>
    </source>
</evidence>
<dbReference type="AlphaFoldDB" id="A0A9Q1H938"/>
<comment type="caution">
    <text evidence="1">The sequence shown here is derived from an EMBL/GenBank/DDBJ whole genome shotgun (WGS) entry which is preliminary data.</text>
</comment>
<name>A0A9Q1H938_HOLLE</name>
<gene>
    <name evidence="1" type="ORF">HOLleu_18420</name>
</gene>
<accession>A0A9Q1H938</accession>
<reference evidence="1" key="1">
    <citation type="submission" date="2021-10" db="EMBL/GenBank/DDBJ databases">
        <title>Tropical sea cucumber genome reveals ecological adaptation and Cuvierian tubules defense mechanism.</title>
        <authorList>
            <person name="Chen T."/>
        </authorList>
    </citation>
    <scope>NUCLEOTIDE SEQUENCE</scope>
    <source>
        <strain evidence="1">Nanhai2018</strain>
        <tissue evidence="1">Muscle</tissue>
    </source>
</reference>
<organism evidence="1 2">
    <name type="scientific">Holothuria leucospilota</name>
    <name type="common">Black long sea cucumber</name>
    <name type="synonym">Mertensiothuria leucospilota</name>
    <dbReference type="NCBI Taxonomy" id="206669"/>
    <lineage>
        <taxon>Eukaryota</taxon>
        <taxon>Metazoa</taxon>
        <taxon>Echinodermata</taxon>
        <taxon>Eleutherozoa</taxon>
        <taxon>Echinozoa</taxon>
        <taxon>Holothuroidea</taxon>
        <taxon>Aspidochirotacea</taxon>
        <taxon>Aspidochirotida</taxon>
        <taxon>Holothuriidae</taxon>
        <taxon>Holothuria</taxon>
    </lineage>
</organism>
<evidence type="ECO:0000313" key="2">
    <source>
        <dbReference type="Proteomes" id="UP001152320"/>
    </source>
</evidence>
<proteinExistence type="predicted"/>